<feature type="transmembrane region" description="Helical" evidence="1">
    <location>
        <begin position="72"/>
        <end position="100"/>
    </location>
</feature>
<dbReference type="GO" id="GO:0016020">
    <property type="term" value="C:membrane"/>
    <property type="evidence" value="ECO:0007669"/>
    <property type="project" value="InterPro"/>
</dbReference>
<accession>A0A9D2H2Q3</accession>
<keyword evidence="1" id="KW-0812">Transmembrane</keyword>
<reference evidence="2" key="1">
    <citation type="journal article" date="2021" name="PeerJ">
        <title>Extensive microbial diversity within the chicken gut microbiome revealed by metagenomics and culture.</title>
        <authorList>
            <person name="Gilroy R."/>
            <person name="Ravi A."/>
            <person name="Getino M."/>
            <person name="Pursley I."/>
            <person name="Horton D.L."/>
            <person name="Alikhan N.F."/>
            <person name="Baker D."/>
            <person name="Gharbi K."/>
            <person name="Hall N."/>
            <person name="Watson M."/>
            <person name="Adriaenssens E.M."/>
            <person name="Foster-Nyarko E."/>
            <person name="Jarju S."/>
            <person name="Secka A."/>
            <person name="Antonio M."/>
            <person name="Oren A."/>
            <person name="Chaudhuri R.R."/>
            <person name="La Ragione R."/>
            <person name="Hildebrand F."/>
            <person name="Pallen M.J."/>
        </authorList>
    </citation>
    <scope>NUCLEOTIDE SEQUENCE</scope>
    <source>
        <strain evidence="2">CHK156-179</strain>
    </source>
</reference>
<proteinExistence type="predicted"/>
<sequence>MSEAVKQAAVNTAPAGERKKAPLWKRLLFSDVLLFRPISHKLAYIGVMAALCIAVNTFEIKFADTQFSFSLFTALLAGVMLGALPGAVAVFVGDLFGYLLNSAGLYYYWWVALSLMLMAVIAGLVMRIPMHFKGSLFVKLAIVTALTFSLCTVLVNSLGMYYIGNKIFLSQSLIDAINERFGGVWSFGNYVFVRLFVLGQIYNSILNYILAFLTIPLLNAVKPLKLGLE</sequence>
<reference evidence="2" key="2">
    <citation type="submission" date="2021-04" db="EMBL/GenBank/DDBJ databases">
        <authorList>
            <person name="Gilroy R."/>
        </authorList>
    </citation>
    <scope>NUCLEOTIDE SEQUENCE</scope>
    <source>
        <strain evidence="2">CHK156-179</strain>
    </source>
</reference>
<dbReference type="Proteomes" id="UP000824221">
    <property type="component" value="Unassembled WGS sequence"/>
</dbReference>
<name>A0A9D2H2Q3_9FIRM</name>
<protein>
    <submittedName>
        <fullName evidence="2">ECF transporter S component</fullName>
    </submittedName>
</protein>
<dbReference type="InterPro" id="IPR009825">
    <property type="entry name" value="ECF_substrate-spec-like"/>
</dbReference>
<dbReference type="Gene3D" id="1.10.1760.20">
    <property type="match status" value="1"/>
</dbReference>
<keyword evidence="1" id="KW-1133">Transmembrane helix</keyword>
<feature type="transmembrane region" description="Helical" evidence="1">
    <location>
        <begin position="201"/>
        <end position="221"/>
    </location>
</feature>
<dbReference type="AlphaFoldDB" id="A0A9D2H2Q3"/>
<evidence type="ECO:0000256" key="1">
    <source>
        <dbReference type="SAM" id="Phobius"/>
    </source>
</evidence>
<evidence type="ECO:0000313" key="2">
    <source>
        <dbReference type="EMBL" id="HJA02689.1"/>
    </source>
</evidence>
<comment type="caution">
    <text evidence="2">The sequence shown here is derived from an EMBL/GenBank/DDBJ whole genome shotgun (WGS) entry which is preliminary data.</text>
</comment>
<feature type="transmembrane region" description="Helical" evidence="1">
    <location>
        <begin position="42"/>
        <end position="60"/>
    </location>
</feature>
<dbReference type="EMBL" id="DXAJ01000074">
    <property type="protein sequence ID" value="HJA02689.1"/>
    <property type="molecule type" value="Genomic_DNA"/>
</dbReference>
<evidence type="ECO:0000313" key="3">
    <source>
        <dbReference type="Proteomes" id="UP000824221"/>
    </source>
</evidence>
<feature type="transmembrane region" description="Helical" evidence="1">
    <location>
        <begin position="137"/>
        <end position="163"/>
    </location>
</feature>
<feature type="transmembrane region" description="Helical" evidence="1">
    <location>
        <begin position="106"/>
        <end position="125"/>
    </location>
</feature>
<organism evidence="2 3">
    <name type="scientific">Candidatus Gallimonas gallistercoris</name>
    <dbReference type="NCBI Taxonomy" id="2838602"/>
    <lineage>
        <taxon>Bacteria</taxon>
        <taxon>Bacillati</taxon>
        <taxon>Bacillota</taxon>
        <taxon>Clostridia</taxon>
        <taxon>Candidatus Gallimonas</taxon>
    </lineage>
</organism>
<dbReference type="Pfam" id="PF07155">
    <property type="entry name" value="ECF-ribofla_trS"/>
    <property type="match status" value="1"/>
</dbReference>
<keyword evidence="1" id="KW-0472">Membrane</keyword>
<gene>
    <name evidence="2" type="ORF">H9797_04835</name>
</gene>